<dbReference type="RefSeq" id="WP_035292360.1">
    <property type="nucleotide sequence ID" value="NZ_CP011074.1"/>
</dbReference>
<organism evidence="8">
    <name type="scientific">Brevibacillus laterosporus</name>
    <name type="common">Bacillus laterosporus</name>
    <dbReference type="NCBI Taxonomy" id="1465"/>
    <lineage>
        <taxon>Bacteria</taxon>
        <taxon>Bacillati</taxon>
        <taxon>Bacillota</taxon>
        <taxon>Bacilli</taxon>
        <taxon>Bacillales</taxon>
        <taxon>Paenibacillaceae</taxon>
        <taxon>Brevibacillus</taxon>
    </lineage>
</organism>
<evidence type="ECO:0000256" key="5">
    <source>
        <dbReference type="PROSITE-ProRule" id="PRU10137"/>
    </source>
</evidence>
<evidence type="ECO:0000256" key="3">
    <source>
        <dbReference type="ARBA" id="ARBA00023172"/>
    </source>
</evidence>
<dbReference type="Pfam" id="PF00239">
    <property type="entry name" value="Resolvase"/>
    <property type="match status" value="1"/>
</dbReference>
<dbReference type="PANTHER" id="PTHR30461:SF23">
    <property type="entry name" value="DNA RECOMBINASE-RELATED"/>
    <property type="match status" value="1"/>
</dbReference>
<accession>A0A0F7EFM5</accession>
<dbReference type="CDD" id="cd03768">
    <property type="entry name" value="SR_ResInv"/>
    <property type="match status" value="1"/>
</dbReference>
<dbReference type="PROSITE" id="PS51737">
    <property type="entry name" value="RECOMBINASE_DNA_BIND"/>
    <property type="match status" value="1"/>
</dbReference>
<gene>
    <name evidence="8" type="ORF">EX87_02535</name>
</gene>
<protein>
    <submittedName>
        <fullName evidence="8">Resolvase</fullName>
    </submittedName>
</protein>
<keyword evidence="2" id="KW-0238">DNA-binding</keyword>
<dbReference type="InterPro" id="IPR025827">
    <property type="entry name" value="Zn_ribbon_recom_dom"/>
</dbReference>
<dbReference type="PANTHER" id="PTHR30461">
    <property type="entry name" value="DNA-INVERTASE FROM LAMBDOID PROPHAGE"/>
    <property type="match status" value="1"/>
</dbReference>
<dbReference type="GO" id="GO:0015074">
    <property type="term" value="P:DNA integration"/>
    <property type="evidence" value="ECO:0007669"/>
    <property type="project" value="UniProtKB-KW"/>
</dbReference>
<dbReference type="SMART" id="SM00857">
    <property type="entry name" value="Resolvase"/>
    <property type="match status" value="1"/>
</dbReference>
<evidence type="ECO:0000256" key="2">
    <source>
        <dbReference type="ARBA" id="ARBA00023125"/>
    </source>
</evidence>
<evidence type="ECO:0000259" key="6">
    <source>
        <dbReference type="PROSITE" id="PS51736"/>
    </source>
</evidence>
<dbReference type="GO" id="GO:0000150">
    <property type="term" value="F:DNA strand exchange activity"/>
    <property type="evidence" value="ECO:0007669"/>
    <property type="project" value="InterPro"/>
</dbReference>
<keyword evidence="1" id="KW-0229">DNA integration</keyword>
<dbReference type="Pfam" id="PF13408">
    <property type="entry name" value="Zn_ribbon_recom"/>
    <property type="match status" value="1"/>
</dbReference>
<evidence type="ECO:0000259" key="7">
    <source>
        <dbReference type="PROSITE" id="PS51737"/>
    </source>
</evidence>
<dbReference type="SUPFAM" id="SSF53041">
    <property type="entry name" value="Resolvase-like"/>
    <property type="match status" value="1"/>
</dbReference>
<feature type="active site" description="O-(5'-phospho-DNA)-serine intermediate" evidence="4 5">
    <location>
        <position position="10"/>
    </location>
</feature>
<keyword evidence="3" id="KW-0233">DNA recombination</keyword>
<dbReference type="Gene3D" id="3.90.1750.20">
    <property type="entry name" value="Putative Large Serine Recombinase, Chain B, Domain 2"/>
    <property type="match status" value="1"/>
</dbReference>
<dbReference type="InterPro" id="IPR036162">
    <property type="entry name" value="Resolvase-like_N_sf"/>
</dbReference>
<dbReference type="Gene3D" id="3.40.50.1390">
    <property type="entry name" value="Resolvase, N-terminal catalytic domain"/>
    <property type="match status" value="1"/>
</dbReference>
<evidence type="ECO:0000313" key="8">
    <source>
        <dbReference type="EMBL" id="AKF92678.1"/>
    </source>
</evidence>
<dbReference type="PROSITE" id="PS00397">
    <property type="entry name" value="RECOMBINASES_1"/>
    <property type="match status" value="1"/>
</dbReference>
<dbReference type="InterPro" id="IPR011109">
    <property type="entry name" value="DNA_bind_recombinase_dom"/>
</dbReference>
<evidence type="ECO:0000256" key="4">
    <source>
        <dbReference type="PIRSR" id="PIRSR606118-50"/>
    </source>
</evidence>
<evidence type="ECO:0000256" key="1">
    <source>
        <dbReference type="ARBA" id="ARBA00022908"/>
    </source>
</evidence>
<reference evidence="8" key="1">
    <citation type="submission" date="2015-03" db="EMBL/GenBank/DDBJ databases">
        <title>MIGS Cultured Bacterial/Archaeal sample from Brevibacillus laterosporus.</title>
        <authorList>
            <person name="Zeng D."/>
            <person name="Zhu L."/>
            <person name="Dong G."/>
            <person name="Ye W."/>
            <person name="Ren D."/>
            <person name="Wu L."/>
            <person name="Xu J."/>
            <person name="Li G."/>
            <person name="Guo L."/>
        </authorList>
    </citation>
    <scope>NUCLEOTIDE SEQUENCE</scope>
    <source>
        <strain evidence="8">B9</strain>
    </source>
</reference>
<dbReference type="InterPro" id="IPR038109">
    <property type="entry name" value="DNA_bind_recomb_sf"/>
</dbReference>
<name>A0A0F7EFM5_BRELA</name>
<dbReference type="GO" id="GO:0003677">
    <property type="term" value="F:DNA binding"/>
    <property type="evidence" value="ECO:0007669"/>
    <property type="project" value="UniProtKB-KW"/>
</dbReference>
<dbReference type="Pfam" id="PF07508">
    <property type="entry name" value="Recombinase"/>
    <property type="match status" value="1"/>
</dbReference>
<feature type="domain" description="Resolvase/invertase-type recombinase catalytic" evidence="6">
    <location>
        <begin position="2"/>
        <end position="150"/>
    </location>
</feature>
<feature type="domain" description="Recombinase" evidence="7">
    <location>
        <begin position="158"/>
        <end position="260"/>
    </location>
</feature>
<dbReference type="InterPro" id="IPR006119">
    <property type="entry name" value="Resolv_N"/>
</dbReference>
<dbReference type="InterPro" id="IPR050639">
    <property type="entry name" value="SSR_resolvase"/>
</dbReference>
<dbReference type="InterPro" id="IPR006118">
    <property type="entry name" value="Recombinase_CS"/>
</dbReference>
<dbReference type="PROSITE" id="PS51736">
    <property type="entry name" value="RECOMBINASES_3"/>
    <property type="match status" value="1"/>
</dbReference>
<dbReference type="EMBL" id="CP011074">
    <property type="protein sequence ID" value="AKF92678.1"/>
    <property type="molecule type" value="Genomic_DNA"/>
</dbReference>
<dbReference type="AlphaFoldDB" id="A0A0F7EFM5"/>
<sequence>MKIGIYIRVSTEEQSQHGFSIDGQKERLIAFCKSQGWEDYTLYIDDGFTGTNIERPALKRLIRNIEEKKINIVLVYKLDRLGRRQLDVLHLLEDVFEKNGVSFKSATEPFDTSTPLGKAMLGILAVFAQLERDMIIERTTFGRRQRFNQGLWYGGRIPYGYSWNKEEKRLEIIPEEALVVKEIFKRYIRGDSLSAISDWAVTRTKSRYFDHTKINNVLFRITYTGKLQNAGVVVEGKHEPIIDYETWEAARRENAKRRGGLPPVGEYLLTGLLECSQCGGPIVHVRRKKSLDNREAFYEFYACKHQHVRARDRRLTEKCSLGYQHRKNVEKFVIEQIKATALNPMLLEDFSTSKEDYLENEEAIKSLEDKLIKVHEGLENLYDAIQAGEIKASAVRGRIRSLEEEQEAILAHLEDLKDTSPNYKDSGEVQDLIKQIGEAWDYLTFEEQKTMIRSIIKKVVLNKKAEPTVYWNVFD</sequence>
<proteinExistence type="predicted"/>